<dbReference type="RefSeq" id="XP_021102521.1">
    <property type="nucleotide sequence ID" value="XM_021246862.1"/>
</dbReference>
<name>A0AAX6RZ56_HETGA</name>
<organism evidence="1 2">
    <name type="scientific">Heterocephalus glaber</name>
    <name type="common">Naked mole rat</name>
    <dbReference type="NCBI Taxonomy" id="10181"/>
    <lineage>
        <taxon>Eukaryota</taxon>
        <taxon>Metazoa</taxon>
        <taxon>Chordata</taxon>
        <taxon>Craniata</taxon>
        <taxon>Vertebrata</taxon>
        <taxon>Euteleostomi</taxon>
        <taxon>Mammalia</taxon>
        <taxon>Eutheria</taxon>
        <taxon>Euarchontoglires</taxon>
        <taxon>Glires</taxon>
        <taxon>Rodentia</taxon>
        <taxon>Hystricomorpha</taxon>
        <taxon>Bathyergidae</taxon>
        <taxon>Heterocephalus</taxon>
    </lineage>
</organism>
<sequence>MSESCWISAPCCCFSFSPEGQLKPDCLRPELMITAITSHDWLLNPGNVASLNYNMLCTSAGADHVEAISCLVAAFPHCQAQLPKINRLASSAAACFVSSAAQRYGSKALLLRGHMEMDGNSPVVGVAGSAIVSAPSLRAASPETRCPDSQCLTLMEQMKNEMERREAHCCKECHMSADECMRGVLRENTDGDVSGFCDILREGSGSLDLNKVVGLGWCGTWTAASSFLQGAFSISIHLPPWH</sequence>
<dbReference type="Proteomes" id="UP000694906">
    <property type="component" value="Unplaced"/>
</dbReference>
<evidence type="ECO:0000313" key="1">
    <source>
        <dbReference type="Proteomes" id="UP000694906"/>
    </source>
</evidence>
<dbReference type="GeneID" id="101697842"/>
<reference evidence="2" key="1">
    <citation type="submission" date="2025-08" db="UniProtKB">
        <authorList>
            <consortium name="RefSeq"/>
        </authorList>
    </citation>
    <scope>IDENTIFICATION</scope>
</reference>
<keyword evidence="1" id="KW-1185">Reference proteome</keyword>
<dbReference type="AlphaFoldDB" id="A0AAX6RZ56"/>
<proteinExistence type="predicted"/>
<gene>
    <name evidence="2" type="primary">LOC101697842</name>
</gene>
<protein>
    <submittedName>
        <fullName evidence="2">Uncharacterized protein LOC101697842</fullName>
    </submittedName>
</protein>
<evidence type="ECO:0000313" key="2">
    <source>
        <dbReference type="RefSeq" id="XP_021102521.1"/>
    </source>
</evidence>
<accession>A0AAX6RZ56</accession>